<comment type="caution">
    <text evidence="1">The sequence shown here is derived from an EMBL/GenBank/DDBJ whole genome shotgun (WGS) entry which is preliminary data.</text>
</comment>
<evidence type="ECO:0000313" key="1">
    <source>
        <dbReference type="EMBL" id="CAE8695739.1"/>
    </source>
</evidence>
<sequence length="557" mass="61136">VLSQQQMRDRFLPLMKEKGAVVRKVGKRLARPAKKGEEVLTIVNGEVLAKSVVLDDTSFVIRQESVDHELYVLTEEKFKKNYETPGADILDKGPEFDLFRNRGFRVYERKGSVLIYKVTEEDMEFVPAKKFWGRGTVPLPLRAGIHERVVWPTALTIGEALKAKDYLVTSYPRATDLYLSRHGNQDVLPDQEDWERFDALRKRGFKFYERRGMSLLYKVSSKDLDFVPGGRFQGPFSVVPQPLREGDFLEARWPKPAEIWLNRNAEQIFSLVAAGPSSSLVTQIRPWEPQQSVLGGRKGSQAWEAYSASASGLPVLTAEAEAMAREESNSFATRLRSEVLRSESLGSGTQDSRTSMSGTGAELEEAIAAAAAKQASLAARWYGVSDGNAADPPGDMKEAVVAASAWMNALPAGTRSLLVLVDGADYLVDPGARQFLTHLLRAHAGLHLLVTVDEKRATGLAPLSMQISEPARVVPLPPLSDLECAEVLVSVLLSRQMGSLLAGIPRAEIIPRLAQNTLIRGCQGRLEDVMRAAESVGSGDSKLLEDLQELPAGGAND</sequence>
<accession>A0A813K388</accession>
<dbReference type="AlphaFoldDB" id="A0A813K388"/>
<reference evidence="1" key="1">
    <citation type="submission" date="2021-02" db="EMBL/GenBank/DDBJ databases">
        <authorList>
            <person name="Dougan E. K."/>
            <person name="Rhodes N."/>
            <person name="Thang M."/>
            <person name="Chan C."/>
        </authorList>
    </citation>
    <scope>NUCLEOTIDE SEQUENCE</scope>
</reference>
<dbReference type="Proteomes" id="UP000626109">
    <property type="component" value="Unassembled WGS sequence"/>
</dbReference>
<dbReference type="EMBL" id="CAJNNW010028358">
    <property type="protein sequence ID" value="CAE8695739.1"/>
    <property type="molecule type" value="Genomic_DNA"/>
</dbReference>
<proteinExistence type="predicted"/>
<feature type="non-terminal residue" evidence="1">
    <location>
        <position position="1"/>
    </location>
</feature>
<gene>
    <name evidence="1" type="ORF">PGLA2088_LOCUS29522</name>
</gene>
<evidence type="ECO:0000313" key="2">
    <source>
        <dbReference type="Proteomes" id="UP000626109"/>
    </source>
</evidence>
<organism evidence="1 2">
    <name type="scientific">Polarella glacialis</name>
    <name type="common">Dinoflagellate</name>
    <dbReference type="NCBI Taxonomy" id="89957"/>
    <lineage>
        <taxon>Eukaryota</taxon>
        <taxon>Sar</taxon>
        <taxon>Alveolata</taxon>
        <taxon>Dinophyceae</taxon>
        <taxon>Suessiales</taxon>
        <taxon>Suessiaceae</taxon>
        <taxon>Polarella</taxon>
    </lineage>
</organism>
<protein>
    <submittedName>
        <fullName evidence="1">Uncharacterized protein</fullName>
    </submittedName>
</protein>
<name>A0A813K388_POLGL</name>